<dbReference type="Proteomes" id="UP000015106">
    <property type="component" value="Unassembled WGS sequence"/>
</dbReference>
<name>A0A8R7VBQ8_TRIUA</name>
<evidence type="ECO:0000313" key="1">
    <source>
        <dbReference type="EnsemblPlants" id="TuG1812S0001233100.01.T01"/>
    </source>
</evidence>
<organism evidence="1 2">
    <name type="scientific">Triticum urartu</name>
    <name type="common">Red wild einkorn</name>
    <name type="synonym">Crithodium urartu</name>
    <dbReference type="NCBI Taxonomy" id="4572"/>
    <lineage>
        <taxon>Eukaryota</taxon>
        <taxon>Viridiplantae</taxon>
        <taxon>Streptophyta</taxon>
        <taxon>Embryophyta</taxon>
        <taxon>Tracheophyta</taxon>
        <taxon>Spermatophyta</taxon>
        <taxon>Magnoliopsida</taxon>
        <taxon>Liliopsida</taxon>
        <taxon>Poales</taxon>
        <taxon>Poaceae</taxon>
        <taxon>BOP clade</taxon>
        <taxon>Pooideae</taxon>
        <taxon>Triticodae</taxon>
        <taxon>Triticeae</taxon>
        <taxon>Triticinae</taxon>
        <taxon>Triticum</taxon>
    </lineage>
</organism>
<sequence length="118" mass="13119">SSLPSRRFALPTPTRRHRRCAAVAHVATGHPTSHRRVQELHHHLLRRPRLSVGGRAAYCLAIARSSPPRPPHLSTSAMRPTVLAPPDHIYELRNTETDAAATQYDYGVDDPSLLPEQP</sequence>
<protein>
    <submittedName>
        <fullName evidence="1">Uncharacterized protein</fullName>
    </submittedName>
</protein>
<reference evidence="1" key="2">
    <citation type="submission" date="2022-06" db="UniProtKB">
        <authorList>
            <consortium name="EnsemblPlants"/>
        </authorList>
    </citation>
    <scope>IDENTIFICATION</scope>
</reference>
<dbReference type="EnsemblPlants" id="TuG1812S0001233100.01.T01">
    <property type="protein sequence ID" value="TuG1812S0001233100.01.T01"/>
    <property type="gene ID" value="TuG1812S0001233100.01"/>
</dbReference>
<dbReference type="Gramene" id="TuG1812S0001233100.01.T01">
    <property type="protein sequence ID" value="TuG1812S0001233100.01.T01"/>
    <property type="gene ID" value="TuG1812S0001233100.01"/>
</dbReference>
<keyword evidence="2" id="KW-1185">Reference proteome</keyword>
<dbReference type="AlphaFoldDB" id="A0A8R7VBQ8"/>
<proteinExistence type="predicted"/>
<reference evidence="2" key="1">
    <citation type="journal article" date="2013" name="Nature">
        <title>Draft genome of the wheat A-genome progenitor Triticum urartu.</title>
        <authorList>
            <person name="Ling H.Q."/>
            <person name="Zhao S."/>
            <person name="Liu D."/>
            <person name="Wang J."/>
            <person name="Sun H."/>
            <person name="Zhang C."/>
            <person name="Fan H."/>
            <person name="Li D."/>
            <person name="Dong L."/>
            <person name="Tao Y."/>
            <person name="Gao C."/>
            <person name="Wu H."/>
            <person name="Li Y."/>
            <person name="Cui Y."/>
            <person name="Guo X."/>
            <person name="Zheng S."/>
            <person name="Wang B."/>
            <person name="Yu K."/>
            <person name="Liang Q."/>
            <person name="Yang W."/>
            <person name="Lou X."/>
            <person name="Chen J."/>
            <person name="Feng M."/>
            <person name="Jian J."/>
            <person name="Zhang X."/>
            <person name="Luo G."/>
            <person name="Jiang Y."/>
            <person name="Liu J."/>
            <person name="Wang Z."/>
            <person name="Sha Y."/>
            <person name="Zhang B."/>
            <person name="Wu H."/>
            <person name="Tang D."/>
            <person name="Shen Q."/>
            <person name="Xue P."/>
            <person name="Zou S."/>
            <person name="Wang X."/>
            <person name="Liu X."/>
            <person name="Wang F."/>
            <person name="Yang Y."/>
            <person name="An X."/>
            <person name="Dong Z."/>
            <person name="Zhang K."/>
            <person name="Zhang X."/>
            <person name="Luo M.C."/>
            <person name="Dvorak J."/>
            <person name="Tong Y."/>
            <person name="Wang J."/>
            <person name="Yang H."/>
            <person name="Li Z."/>
            <person name="Wang D."/>
            <person name="Zhang A."/>
            <person name="Wang J."/>
        </authorList>
    </citation>
    <scope>NUCLEOTIDE SEQUENCE</scope>
    <source>
        <strain evidence="2">cv. G1812</strain>
    </source>
</reference>
<accession>A0A8R7VBQ8</accession>
<evidence type="ECO:0000313" key="2">
    <source>
        <dbReference type="Proteomes" id="UP000015106"/>
    </source>
</evidence>